<dbReference type="EMBL" id="BAAARV010000138">
    <property type="protein sequence ID" value="GAA2394301.1"/>
    <property type="molecule type" value="Genomic_DNA"/>
</dbReference>
<comment type="caution">
    <text evidence="2">The sequence shown here is derived from an EMBL/GenBank/DDBJ whole genome shotgun (WGS) entry which is preliminary data.</text>
</comment>
<organism evidence="2 3">
    <name type="scientific">Dactylosporangium salmoneum</name>
    <dbReference type="NCBI Taxonomy" id="53361"/>
    <lineage>
        <taxon>Bacteria</taxon>
        <taxon>Bacillati</taxon>
        <taxon>Actinomycetota</taxon>
        <taxon>Actinomycetes</taxon>
        <taxon>Micromonosporales</taxon>
        <taxon>Micromonosporaceae</taxon>
        <taxon>Dactylosporangium</taxon>
    </lineage>
</organism>
<dbReference type="SUPFAM" id="SSF52218">
    <property type="entry name" value="Flavoproteins"/>
    <property type="match status" value="1"/>
</dbReference>
<dbReference type="Gene3D" id="3.40.50.360">
    <property type="match status" value="1"/>
</dbReference>
<name>A0ABP5V5A8_9ACTN</name>
<evidence type="ECO:0000313" key="2">
    <source>
        <dbReference type="EMBL" id="GAA2394301.1"/>
    </source>
</evidence>
<proteinExistence type="predicted"/>
<reference evidence="3" key="1">
    <citation type="journal article" date="2019" name="Int. J. Syst. Evol. Microbiol.">
        <title>The Global Catalogue of Microorganisms (GCM) 10K type strain sequencing project: providing services to taxonomists for standard genome sequencing and annotation.</title>
        <authorList>
            <consortium name="The Broad Institute Genomics Platform"/>
            <consortium name="The Broad Institute Genome Sequencing Center for Infectious Disease"/>
            <person name="Wu L."/>
            <person name="Ma J."/>
        </authorList>
    </citation>
    <scope>NUCLEOTIDE SEQUENCE [LARGE SCALE GENOMIC DNA]</scope>
    <source>
        <strain evidence="3">JCM 3272</strain>
    </source>
</reference>
<keyword evidence="3" id="KW-1185">Reference proteome</keyword>
<sequence>MGAMTNVAVLYYSSTGNVFRLAEAAADAAVKAGADVRLHRIPELVDEPPVTDREAWRRHTETTAQVPPATLDDLEWADAVLLGTPVRFGSPAPQVLHFIDTTAALSIAGRLSGKVAGAFASGSAPHGGQVSAILALHNAFCHWGAVIVSTGSTDPVLFRPDNGNPYGASNVSRNRPGNVGDDNLAAAEFQARRSVAIAAALAAGLRDG</sequence>
<dbReference type="InterPro" id="IPR008254">
    <property type="entry name" value="Flavodoxin/NO_synth"/>
</dbReference>
<accession>A0ABP5V5A8</accession>
<protein>
    <submittedName>
        <fullName evidence="2">NAD(P)H:quinone oxidoreductase</fullName>
    </submittedName>
</protein>
<dbReference type="Proteomes" id="UP001501444">
    <property type="component" value="Unassembled WGS sequence"/>
</dbReference>
<dbReference type="PANTHER" id="PTHR30546">
    <property type="entry name" value="FLAVODOXIN-RELATED PROTEIN WRBA-RELATED"/>
    <property type="match status" value="1"/>
</dbReference>
<feature type="domain" description="Flavodoxin-like" evidence="1">
    <location>
        <begin position="7"/>
        <end position="194"/>
    </location>
</feature>
<dbReference type="Pfam" id="PF03358">
    <property type="entry name" value="FMN_red"/>
    <property type="match status" value="1"/>
</dbReference>
<dbReference type="PROSITE" id="PS50902">
    <property type="entry name" value="FLAVODOXIN_LIKE"/>
    <property type="match status" value="1"/>
</dbReference>
<dbReference type="InterPro" id="IPR005025">
    <property type="entry name" value="FMN_Rdtase-like_dom"/>
</dbReference>
<gene>
    <name evidence="2" type="primary">wrbA</name>
    <name evidence="2" type="ORF">GCM10010170_108090</name>
</gene>
<dbReference type="PANTHER" id="PTHR30546:SF23">
    <property type="entry name" value="FLAVOPROTEIN-LIKE PROTEIN YCP4-RELATED"/>
    <property type="match status" value="1"/>
</dbReference>
<evidence type="ECO:0000313" key="3">
    <source>
        <dbReference type="Proteomes" id="UP001501444"/>
    </source>
</evidence>
<dbReference type="InterPro" id="IPR029039">
    <property type="entry name" value="Flavoprotein-like_sf"/>
</dbReference>
<evidence type="ECO:0000259" key="1">
    <source>
        <dbReference type="PROSITE" id="PS50902"/>
    </source>
</evidence>